<keyword evidence="5" id="KW-1133">Transmembrane helix</keyword>
<keyword evidence="2 6" id="KW-0732">Signal</keyword>
<dbReference type="GO" id="GO:0031012">
    <property type="term" value="C:extracellular matrix"/>
    <property type="evidence" value="ECO:0007669"/>
    <property type="project" value="TreeGrafter"/>
</dbReference>
<feature type="chain" id="PRO_5003268056" evidence="6">
    <location>
        <begin position="19"/>
        <end position="768"/>
    </location>
</feature>
<dbReference type="Pfam" id="PF13855">
    <property type="entry name" value="LRR_8"/>
    <property type="match status" value="4"/>
</dbReference>
<dbReference type="SMART" id="SM00369">
    <property type="entry name" value="LRR_TYP"/>
    <property type="match status" value="13"/>
</dbReference>
<protein>
    <submittedName>
        <fullName evidence="7">Leucine-rich repeat-containing protein 15</fullName>
    </submittedName>
</protein>
<evidence type="ECO:0000256" key="5">
    <source>
        <dbReference type="SAM" id="Phobius"/>
    </source>
</evidence>
<evidence type="ECO:0000256" key="4">
    <source>
        <dbReference type="SAM" id="MobiDB-lite"/>
    </source>
</evidence>
<dbReference type="EMBL" id="JI165588">
    <property type="protein sequence ID" value="ADY41171.1"/>
    <property type="molecule type" value="mRNA"/>
</dbReference>
<evidence type="ECO:0000256" key="2">
    <source>
        <dbReference type="ARBA" id="ARBA00022729"/>
    </source>
</evidence>
<dbReference type="PANTHER" id="PTHR24373">
    <property type="entry name" value="SLIT RELATED LEUCINE-RICH REPEAT NEURONAL PROTEIN"/>
    <property type="match status" value="1"/>
</dbReference>
<evidence type="ECO:0000256" key="6">
    <source>
        <dbReference type="SAM" id="SignalP"/>
    </source>
</evidence>
<dbReference type="InterPro" id="IPR003591">
    <property type="entry name" value="Leu-rich_rpt_typical-subtyp"/>
</dbReference>
<dbReference type="FunFam" id="3.80.10.10:FF:001164">
    <property type="entry name" value="GH01279p"/>
    <property type="match status" value="1"/>
</dbReference>
<dbReference type="GO" id="GO:0005615">
    <property type="term" value="C:extracellular space"/>
    <property type="evidence" value="ECO:0007669"/>
    <property type="project" value="TreeGrafter"/>
</dbReference>
<organism evidence="7">
    <name type="scientific">Ascaris suum</name>
    <name type="common">Pig roundworm</name>
    <name type="synonym">Ascaris lumbricoides</name>
    <dbReference type="NCBI Taxonomy" id="6253"/>
    <lineage>
        <taxon>Eukaryota</taxon>
        <taxon>Metazoa</taxon>
        <taxon>Ecdysozoa</taxon>
        <taxon>Nematoda</taxon>
        <taxon>Chromadorea</taxon>
        <taxon>Rhabditida</taxon>
        <taxon>Spirurina</taxon>
        <taxon>Ascaridomorpha</taxon>
        <taxon>Ascaridoidea</taxon>
        <taxon>Ascarididae</taxon>
        <taxon>Ascaris</taxon>
    </lineage>
</organism>
<evidence type="ECO:0000256" key="3">
    <source>
        <dbReference type="ARBA" id="ARBA00022737"/>
    </source>
</evidence>
<feature type="region of interest" description="Disordered" evidence="4">
    <location>
        <begin position="544"/>
        <end position="573"/>
    </location>
</feature>
<feature type="signal peptide" evidence="6">
    <location>
        <begin position="1"/>
        <end position="18"/>
    </location>
</feature>
<dbReference type="PROSITE" id="PS51450">
    <property type="entry name" value="LRR"/>
    <property type="match status" value="6"/>
</dbReference>
<dbReference type="AlphaFoldDB" id="F1KTG7"/>
<dbReference type="InterPro" id="IPR032675">
    <property type="entry name" value="LRR_dom_sf"/>
</dbReference>
<dbReference type="InterPro" id="IPR050328">
    <property type="entry name" value="Dev_Immune_Receptor"/>
</dbReference>
<evidence type="ECO:0000256" key="1">
    <source>
        <dbReference type="ARBA" id="ARBA00022614"/>
    </source>
</evidence>
<accession>F1KTG7</accession>
<evidence type="ECO:0000313" key="7">
    <source>
        <dbReference type="EMBL" id="ADY41171.1"/>
    </source>
</evidence>
<keyword evidence="1" id="KW-0433">Leucine-rich repeat</keyword>
<dbReference type="InterPro" id="IPR001611">
    <property type="entry name" value="Leu-rich_rpt"/>
</dbReference>
<feature type="transmembrane region" description="Helical" evidence="5">
    <location>
        <begin position="724"/>
        <end position="747"/>
    </location>
</feature>
<keyword evidence="3" id="KW-0677">Repeat</keyword>
<proteinExistence type="evidence at transcript level"/>
<sequence length="768" mass="85080">MFAVPMLLLMTVLALANACPQYIVSVCRCEELHNGISLNCSNSNGIRTIELLRTNQASLGLIQHLTVQNAQLTHVPAGFFSGLYIKKLDLSYNNLAEIDANAFLGMNNVLQELLLNHNNLTALPATSLVPLTNLLKLDLSNNSIADLQPENALPSLPKLYDINLADNRICRVHKSVFDHVKGTIQTVNLGRNCLDAVPASAIRGFKQLMALHLHGNNITTLDALSFMNLPLMNLLNLASNQIRDIHRQAFLNVPNLRYLYLTANRITEVLPHQFSSFEQLEMLDFSGNYLLQIPTDAFSHLQNLRQLYLGENRISDIQSNSFANSSVIILALNFNRLTHLKEGMFDGMVRLQQISLKDNQIRTIDQNTFYTNPNLALIDLSDNVLIDIPSATFLTQMNTFLVDLSRNKLIRTPYGAFSRRVKTVLLQENPLVCIEKVHMLQEGVGVYVPNSEDSICGVKSTQQLTNNNSTQSADEREATKMAEEEFLTPAVTNPFVQDGSVAPKTLPSIIHPLSAFTSQESVPSGLRGGNNDERLVSVLPINRSANVAPPEPPANPPSEHHTQQRTSDSHVAPPIEIMPIESRNRGNFGLEKPRIRANIVEKKASEETATSTQQPNMNDPFSVDNPNVIHPFPVPFLSRPPKIFPAYLVTTTPNTLPPSIVIAQDNAELDSAGNIIAETQGSKFEQIALETRTPSPKQAQEIREKFPFDIDSTERLERLAAPSVIIIMCLSTVAIVMGAVFVGLCIAKHRRNATIWQLIGKQCGRNAY</sequence>
<reference evidence="7" key="1">
    <citation type="journal article" date="2011" name="Genome Res.">
        <title>Deep small RNA sequencing from the nematode Ascaris reveals conservation, functional diversification, and novel developmental profiles.</title>
        <authorList>
            <person name="Wang J."/>
            <person name="Czech B."/>
            <person name="Crunk A."/>
            <person name="Wallace A."/>
            <person name="Mitreva M."/>
            <person name="Hannon G.J."/>
            <person name="Davis R.E."/>
        </authorList>
    </citation>
    <scope>NUCLEOTIDE SEQUENCE</scope>
</reference>
<dbReference type="Gene3D" id="3.80.10.10">
    <property type="entry name" value="Ribonuclease Inhibitor"/>
    <property type="match status" value="3"/>
</dbReference>
<dbReference type="PANTHER" id="PTHR24373:SF275">
    <property type="entry name" value="TIR DOMAIN-CONTAINING PROTEIN"/>
    <property type="match status" value="1"/>
</dbReference>
<keyword evidence="5" id="KW-0472">Membrane</keyword>
<dbReference type="SUPFAM" id="SSF52058">
    <property type="entry name" value="L domain-like"/>
    <property type="match status" value="2"/>
</dbReference>
<keyword evidence="5" id="KW-0812">Transmembrane</keyword>
<name>F1KTG7_ASCSU</name>